<evidence type="ECO:0000313" key="3">
    <source>
        <dbReference type="Proteomes" id="UP000028091"/>
    </source>
</evidence>
<dbReference type="RefSeq" id="WP_034317508.1">
    <property type="nucleotide sequence ID" value="NZ_JOTP01000002.1"/>
</dbReference>
<dbReference type="AlphaFoldDB" id="A0A081LES4"/>
<evidence type="ECO:0000313" key="2">
    <source>
        <dbReference type="EMBL" id="KEP27750.1"/>
    </source>
</evidence>
<accession>A0A081LES4</accession>
<protein>
    <submittedName>
        <fullName evidence="2">Uncharacterized protein</fullName>
    </submittedName>
</protein>
<gene>
    <name evidence="2" type="ORF">BA70_06685</name>
</gene>
<dbReference type="OrthoDB" id="2925747at2"/>
<proteinExistence type="predicted"/>
<evidence type="ECO:0000256" key="1">
    <source>
        <dbReference type="SAM" id="MobiDB-lite"/>
    </source>
</evidence>
<name>A0A081LES4_9BACI</name>
<dbReference type="EMBL" id="JOTP01000002">
    <property type="protein sequence ID" value="KEP27750.1"/>
    <property type="molecule type" value="Genomic_DNA"/>
</dbReference>
<organism evidence="2 3">
    <name type="scientific">Bacillus zhangzhouensis</name>
    <dbReference type="NCBI Taxonomy" id="1178540"/>
    <lineage>
        <taxon>Bacteria</taxon>
        <taxon>Bacillati</taxon>
        <taxon>Bacillota</taxon>
        <taxon>Bacilli</taxon>
        <taxon>Bacillales</taxon>
        <taxon>Bacillaceae</taxon>
        <taxon>Bacillus</taxon>
    </lineage>
</organism>
<dbReference type="Gene3D" id="1.10.8.200">
    <property type="entry name" value="Replisome organizer (g39p helicase loader/inhibitor protein)"/>
    <property type="match status" value="1"/>
</dbReference>
<feature type="region of interest" description="Disordered" evidence="1">
    <location>
        <begin position="86"/>
        <end position="107"/>
    </location>
</feature>
<dbReference type="Proteomes" id="UP000028091">
    <property type="component" value="Unassembled WGS sequence"/>
</dbReference>
<dbReference type="InterPro" id="IPR036173">
    <property type="entry name" value="G39-like_N_sf"/>
</dbReference>
<dbReference type="SUPFAM" id="SSF89064">
    <property type="entry name" value="Replisome organizer (g39p helicase loader/inhibitor protein)"/>
    <property type="match status" value="1"/>
</dbReference>
<reference evidence="2 3" key="1">
    <citation type="submission" date="2012-09" db="EMBL/GenBank/DDBJ databases">
        <title>Genome Sequence of Bacillus sp. DW5-4.</title>
        <authorList>
            <person name="Lai Q."/>
            <person name="Liu Y."/>
            <person name="Shao Z."/>
        </authorList>
    </citation>
    <scope>NUCLEOTIDE SEQUENCE [LARGE SCALE GENOMIC DNA]</scope>
    <source>
        <strain evidence="2 3">DW5-4</strain>
    </source>
</reference>
<keyword evidence="3" id="KW-1185">Reference proteome</keyword>
<comment type="caution">
    <text evidence="2">The sequence shown here is derived from an EMBL/GenBank/DDBJ whole genome shotgun (WGS) entry which is preliminary data.</text>
</comment>
<dbReference type="eggNOG" id="ENOG5032I9I">
    <property type="taxonomic scope" value="Bacteria"/>
</dbReference>
<sequence length="119" mass="13924">MTKAETLELLKLIKTYFEHFEFDQTKLDAWARILKPENYEKIEANLIVYVKYNQFPPKVADLIKAKETRTDRSAAIPNVEETHSYLSEMDKAEPTEEEQEQIERHKAEIRKVLGIGDPS</sequence>